<reference evidence="3 4" key="2">
    <citation type="submission" date="2018-04" db="EMBL/GenBank/DDBJ databases">
        <title>Thauera lacus sp. nov., isolated from an saline lake in Inner Mongolia, China.</title>
        <authorList>
            <person name="Liang Q.-Y."/>
        </authorList>
    </citation>
    <scope>NUCLEOTIDE SEQUENCE [LARGE SCALE GENOMIC DNA]</scope>
    <source>
        <strain evidence="3 4">D20</strain>
    </source>
</reference>
<dbReference type="RefSeq" id="WP_107493338.1">
    <property type="nucleotide sequence ID" value="NZ_PZKC01000006.1"/>
</dbReference>
<keyword evidence="1" id="KW-0929">Antimicrobial</keyword>
<dbReference type="PANTHER" id="PTHR37406">
    <property type="entry name" value="T4-TYPE LYSOZYME 1-RELATED"/>
    <property type="match status" value="1"/>
</dbReference>
<evidence type="ECO:0000313" key="4">
    <source>
        <dbReference type="Proteomes" id="UP000241193"/>
    </source>
</evidence>
<dbReference type="OrthoDB" id="1523598at2"/>
<dbReference type="InterPro" id="IPR052619">
    <property type="entry name" value="Phage_lysozyme-like"/>
</dbReference>
<gene>
    <name evidence="3" type="ORF">C8261_08940</name>
</gene>
<dbReference type="GO" id="GO:0003796">
    <property type="term" value="F:lysozyme activity"/>
    <property type="evidence" value="ECO:0007669"/>
    <property type="project" value="InterPro"/>
</dbReference>
<dbReference type="Proteomes" id="UP000241193">
    <property type="component" value="Unassembled WGS sequence"/>
</dbReference>
<proteinExistence type="predicted"/>
<evidence type="ECO:0000256" key="2">
    <source>
        <dbReference type="ARBA" id="ARBA00022638"/>
    </source>
</evidence>
<evidence type="ECO:0008006" key="5">
    <source>
        <dbReference type="Google" id="ProtNLM"/>
    </source>
</evidence>
<dbReference type="EMBL" id="PZKC01000006">
    <property type="protein sequence ID" value="PTD96430.1"/>
    <property type="molecule type" value="Genomic_DNA"/>
</dbReference>
<organism evidence="3 4">
    <name type="scientific">Pseudothauera lacus</name>
    <dbReference type="NCBI Taxonomy" id="2136175"/>
    <lineage>
        <taxon>Bacteria</taxon>
        <taxon>Pseudomonadati</taxon>
        <taxon>Pseudomonadota</taxon>
        <taxon>Betaproteobacteria</taxon>
        <taxon>Rhodocyclales</taxon>
        <taxon>Zoogloeaceae</taxon>
        <taxon>Pseudothauera</taxon>
    </lineage>
</organism>
<comment type="caution">
    <text evidence="3">The sequence shown here is derived from an EMBL/GenBank/DDBJ whole genome shotgun (WGS) entry which is preliminary data.</text>
</comment>
<dbReference type="AlphaFoldDB" id="A0A2T4IF71"/>
<dbReference type="GO" id="GO:0031640">
    <property type="term" value="P:killing of cells of another organism"/>
    <property type="evidence" value="ECO:0007669"/>
    <property type="project" value="UniProtKB-KW"/>
</dbReference>
<dbReference type="GO" id="GO:0042742">
    <property type="term" value="P:defense response to bacterium"/>
    <property type="evidence" value="ECO:0007669"/>
    <property type="project" value="UniProtKB-KW"/>
</dbReference>
<reference evidence="3 4" key="1">
    <citation type="submission" date="2018-03" db="EMBL/GenBank/DDBJ databases">
        <authorList>
            <person name="Keele B.F."/>
        </authorList>
    </citation>
    <scope>NUCLEOTIDE SEQUENCE [LARGE SCALE GENOMIC DNA]</scope>
    <source>
        <strain evidence="3 4">D20</strain>
    </source>
</reference>
<evidence type="ECO:0000256" key="1">
    <source>
        <dbReference type="ARBA" id="ARBA00022529"/>
    </source>
</evidence>
<evidence type="ECO:0000313" key="3">
    <source>
        <dbReference type="EMBL" id="PTD96430.1"/>
    </source>
</evidence>
<protein>
    <recommendedName>
        <fullName evidence="5">Lysozyme</fullName>
    </recommendedName>
</protein>
<name>A0A2T4IF71_9RHOO</name>
<dbReference type="Gene3D" id="1.10.530.40">
    <property type="match status" value="1"/>
</dbReference>
<accession>A0A2T4IF71</accession>
<sequence>MLSAHENAVLMRKLERYEGRVPHMYLDARGYVTVGVGHLLADLAAAQKLAFARANGSAASADDIRGDFESLLTLPGNRLAAYYRPHVRLTLPEQEIDRLTTAHISSFHRELQTIYPGFDGFPTPARLALFDLIFNVGASNLRTAWPSLNAAIRARDWAGAATHSRRAPPVSAQRNQYVRNLFEEAATVTQ</sequence>
<dbReference type="PANTHER" id="PTHR37406:SF1">
    <property type="entry name" value="T4-TYPE LYSOZYME 1-RELATED"/>
    <property type="match status" value="1"/>
</dbReference>
<keyword evidence="2" id="KW-0081">Bacteriolytic enzyme</keyword>
<dbReference type="InterPro" id="IPR023347">
    <property type="entry name" value="Lysozyme_dom_sf"/>
</dbReference>
<keyword evidence="4" id="KW-1185">Reference proteome</keyword>
<dbReference type="SUPFAM" id="SSF53955">
    <property type="entry name" value="Lysozyme-like"/>
    <property type="match status" value="1"/>
</dbReference>
<dbReference type="InterPro" id="IPR023346">
    <property type="entry name" value="Lysozyme-like_dom_sf"/>
</dbReference>